<gene>
    <name evidence="4" type="ORF">N0V93_009015</name>
</gene>
<dbReference type="PROSITE" id="PS50404">
    <property type="entry name" value="GST_NTER"/>
    <property type="match status" value="1"/>
</dbReference>
<evidence type="ECO:0000313" key="4">
    <source>
        <dbReference type="EMBL" id="KAJ4386123.1"/>
    </source>
</evidence>
<feature type="domain" description="GST C-terminal" evidence="3">
    <location>
        <begin position="94"/>
        <end position="231"/>
    </location>
</feature>
<dbReference type="InterPro" id="IPR036282">
    <property type="entry name" value="Glutathione-S-Trfase_C_sf"/>
</dbReference>
<organism evidence="4 5">
    <name type="scientific">Gnomoniopsis smithogilvyi</name>
    <dbReference type="NCBI Taxonomy" id="1191159"/>
    <lineage>
        <taxon>Eukaryota</taxon>
        <taxon>Fungi</taxon>
        <taxon>Dikarya</taxon>
        <taxon>Ascomycota</taxon>
        <taxon>Pezizomycotina</taxon>
        <taxon>Sordariomycetes</taxon>
        <taxon>Sordariomycetidae</taxon>
        <taxon>Diaporthales</taxon>
        <taxon>Gnomoniaceae</taxon>
        <taxon>Gnomoniopsis</taxon>
    </lineage>
</organism>
<dbReference type="GO" id="GO:0005737">
    <property type="term" value="C:cytoplasm"/>
    <property type="evidence" value="ECO:0007669"/>
    <property type="project" value="TreeGrafter"/>
</dbReference>
<dbReference type="InterPro" id="IPR010987">
    <property type="entry name" value="Glutathione-S-Trfase_C-like"/>
</dbReference>
<dbReference type="Pfam" id="PF13409">
    <property type="entry name" value="GST_N_2"/>
    <property type="match status" value="1"/>
</dbReference>
<comment type="caution">
    <text evidence="4">The sequence shown here is derived from an EMBL/GenBank/DDBJ whole genome shotgun (WGS) entry which is preliminary data.</text>
</comment>
<dbReference type="SFLD" id="SFLDG00358">
    <property type="entry name" value="Main_(cytGST)"/>
    <property type="match status" value="1"/>
</dbReference>
<evidence type="ECO:0000259" key="3">
    <source>
        <dbReference type="PROSITE" id="PS50405"/>
    </source>
</evidence>
<dbReference type="PROSITE" id="PS50405">
    <property type="entry name" value="GST_CTER"/>
    <property type="match status" value="1"/>
</dbReference>
<dbReference type="PANTHER" id="PTHR43968:SF8">
    <property type="entry name" value="S-TRANSFERASE, PUTATIVE (AFU_ORTHOLOGUE AFUA_2G00590)-RELATED"/>
    <property type="match status" value="1"/>
</dbReference>
<accession>A0A9W8YK15</accession>
<dbReference type="SUPFAM" id="SSF47616">
    <property type="entry name" value="GST C-terminal domain-like"/>
    <property type="match status" value="1"/>
</dbReference>
<dbReference type="EMBL" id="JAPEVB010000006">
    <property type="protein sequence ID" value="KAJ4386123.1"/>
    <property type="molecule type" value="Genomic_DNA"/>
</dbReference>
<dbReference type="Proteomes" id="UP001140453">
    <property type="component" value="Unassembled WGS sequence"/>
</dbReference>
<evidence type="ECO:0000313" key="5">
    <source>
        <dbReference type="Proteomes" id="UP001140453"/>
    </source>
</evidence>
<dbReference type="Gene3D" id="3.40.30.10">
    <property type="entry name" value="Glutaredoxin"/>
    <property type="match status" value="1"/>
</dbReference>
<evidence type="ECO:0000256" key="1">
    <source>
        <dbReference type="ARBA" id="ARBA00007409"/>
    </source>
</evidence>
<dbReference type="InterPro" id="IPR036249">
    <property type="entry name" value="Thioredoxin-like_sf"/>
</dbReference>
<feature type="domain" description="GST N-terminal" evidence="2">
    <location>
        <begin position="6"/>
        <end position="85"/>
    </location>
</feature>
<protein>
    <recommendedName>
        <fullName evidence="6">Glutathione S-transferase</fullName>
    </recommendedName>
</protein>
<keyword evidence="5" id="KW-1185">Reference proteome</keyword>
<dbReference type="PANTHER" id="PTHR43968">
    <property type="match status" value="1"/>
</dbReference>
<name>A0A9W8YK15_9PEZI</name>
<sequence length="233" mass="25517">MGSKSASIKLYTNHGCPWAHRAHITLAELGIPYEEEIIDLSKPRTPEYLQVNPRGLVPSLSYNGEIITESAVVAQFLADTYPSHLVPASSDSNGPLTRARIAFFVDAWFSKVNGFYMKTLLAKSDEEATANADDLVKGIVKEIEPLLQGAGPFFGGSQKLTLAEVLTAPFVLRLKTFAKHGLLPTSLTKSLEETTPNFHKWSEAVVKEKSVTGIFNEDTIVARTKERIGKSKA</sequence>
<evidence type="ECO:0008006" key="6">
    <source>
        <dbReference type="Google" id="ProtNLM"/>
    </source>
</evidence>
<dbReference type="InterPro" id="IPR040079">
    <property type="entry name" value="Glutathione_S-Trfase"/>
</dbReference>
<dbReference type="Gene3D" id="1.20.1050.10">
    <property type="match status" value="1"/>
</dbReference>
<dbReference type="SUPFAM" id="SSF52833">
    <property type="entry name" value="Thioredoxin-like"/>
    <property type="match status" value="1"/>
</dbReference>
<dbReference type="InterPro" id="IPR004045">
    <property type="entry name" value="Glutathione_S-Trfase_N"/>
</dbReference>
<dbReference type="CDD" id="cd00299">
    <property type="entry name" value="GST_C_family"/>
    <property type="match status" value="1"/>
</dbReference>
<dbReference type="CDD" id="cd00570">
    <property type="entry name" value="GST_N_family"/>
    <property type="match status" value="1"/>
</dbReference>
<proteinExistence type="inferred from homology"/>
<dbReference type="SFLD" id="SFLDS00019">
    <property type="entry name" value="Glutathione_Transferase_(cytos"/>
    <property type="match status" value="1"/>
</dbReference>
<dbReference type="InterPro" id="IPR050983">
    <property type="entry name" value="GST_Omega/HSP26"/>
</dbReference>
<reference evidence="4" key="1">
    <citation type="submission" date="2022-10" db="EMBL/GenBank/DDBJ databases">
        <title>Tapping the CABI collections for fungal endophytes: first genome assemblies for Collariella, Neodidymelliopsis, Ascochyta clinopodiicola, Didymella pomorum, Didymosphaeria variabile, Neocosmospora piperis and Neocucurbitaria cava.</title>
        <authorList>
            <person name="Hill R."/>
        </authorList>
    </citation>
    <scope>NUCLEOTIDE SEQUENCE</scope>
    <source>
        <strain evidence="4">IMI 355082</strain>
    </source>
</reference>
<comment type="similarity">
    <text evidence="1">Belongs to the GST superfamily.</text>
</comment>
<dbReference type="AlphaFoldDB" id="A0A9W8YK15"/>
<dbReference type="OrthoDB" id="202840at2759"/>
<evidence type="ECO:0000259" key="2">
    <source>
        <dbReference type="PROSITE" id="PS50404"/>
    </source>
</evidence>